<dbReference type="STRING" id="755178.Cyan10605_0548"/>
<dbReference type="Proteomes" id="UP000010480">
    <property type="component" value="Chromosome"/>
</dbReference>
<dbReference type="KEGG" id="can:Cyan10605_0548"/>
<reference evidence="2" key="1">
    <citation type="journal article" date="2013" name="Proc. Natl. Acad. Sci. U.S.A.">
        <title>Improving the coverage of the cyanobacterial phylum using diversity-driven genome sequencing.</title>
        <authorList>
            <person name="Shih P.M."/>
            <person name="Wu D."/>
            <person name="Latifi A."/>
            <person name="Axen S.D."/>
            <person name="Fewer D.P."/>
            <person name="Talla E."/>
            <person name="Calteau A."/>
            <person name="Cai F."/>
            <person name="Tandeau de Marsac N."/>
            <person name="Rippka R."/>
            <person name="Herdman M."/>
            <person name="Sivonen K."/>
            <person name="Coursin T."/>
            <person name="Laurent T."/>
            <person name="Goodwin L."/>
            <person name="Nolan M."/>
            <person name="Davenport K.W."/>
            <person name="Han C.S."/>
            <person name="Rubin E.M."/>
            <person name="Eisen J.A."/>
            <person name="Woyke T."/>
            <person name="Gugger M."/>
            <person name="Kerfeld C.A."/>
        </authorList>
    </citation>
    <scope>NUCLEOTIDE SEQUENCE [LARGE SCALE GENOMIC DNA]</scope>
    <source>
        <strain evidence="2">PCC 10605</strain>
    </source>
</reference>
<organism evidence="1 2">
    <name type="scientific">Cyanobacterium aponinum (strain PCC 10605)</name>
    <dbReference type="NCBI Taxonomy" id="755178"/>
    <lineage>
        <taxon>Bacteria</taxon>
        <taxon>Bacillati</taxon>
        <taxon>Cyanobacteriota</taxon>
        <taxon>Cyanophyceae</taxon>
        <taxon>Oscillatoriophycideae</taxon>
        <taxon>Chroococcales</taxon>
        <taxon>Geminocystaceae</taxon>
        <taxon>Cyanobacterium</taxon>
    </lineage>
</organism>
<protein>
    <submittedName>
        <fullName evidence="1">Uncharacterized protein</fullName>
    </submittedName>
</protein>
<sequence length="33" mass="3815">MSSLKFCIELLEDGLKLFNISYPQPKINTDYGH</sequence>
<dbReference type="AlphaFoldDB" id="K9Z0L0"/>
<dbReference type="EMBL" id="CP003947">
    <property type="protein sequence ID" value="AFZ52689.1"/>
    <property type="molecule type" value="Genomic_DNA"/>
</dbReference>
<gene>
    <name evidence="1" type="ordered locus">Cyan10605_0548</name>
</gene>
<keyword evidence="2" id="KW-1185">Reference proteome</keyword>
<evidence type="ECO:0000313" key="2">
    <source>
        <dbReference type="Proteomes" id="UP000010480"/>
    </source>
</evidence>
<dbReference type="HOGENOM" id="CLU_3381471_0_0_3"/>
<proteinExistence type="predicted"/>
<name>K9Z0L0_CYAAP</name>
<evidence type="ECO:0000313" key="1">
    <source>
        <dbReference type="EMBL" id="AFZ52689.1"/>
    </source>
</evidence>
<accession>K9Z0L0</accession>